<dbReference type="RefSeq" id="WP_103263893.1">
    <property type="nucleotide sequence ID" value="NZ_CABMLE010000001.1"/>
</dbReference>
<dbReference type="OrthoDB" id="3174987at2"/>
<comment type="caution">
    <text evidence="1">The sequence shown here is derived from an EMBL/GenBank/DDBJ whole genome shotgun (WGS) entry which is preliminary data.</text>
</comment>
<dbReference type="AlphaFoldDB" id="A0A2K2UE10"/>
<dbReference type="Proteomes" id="UP000236197">
    <property type="component" value="Unassembled WGS sequence"/>
</dbReference>
<accession>A0A2K2UE10</accession>
<gene>
    <name evidence="1" type="ORF">C2L71_00845</name>
</gene>
<name>A0A2K2UE10_9ACTN</name>
<sequence>MVEKLNEQAASALLSLEPGDLSYCLKLTKRFEHLGISPAHASDALCTLVEGGNLEFIYQIR</sequence>
<reference evidence="2" key="1">
    <citation type="submission" date="2018-01" db="EMBL/GenBank/DDBJ databases">
        <title>Rubneribacter badeniensis gen. nov., sp. nov., and Colonibacter rubneri, gen. nov., sp. nov., WGS of new members of the Eggerthellaceae.</title>
        <authorList>
            <person name="Danylec N."/>
            <person name="Stoll D.A."/>
            <person name="Doetsch A."/>
            <person name="Kulling S.E."/>
            <person name="Huch M."/>
        </authorList>
    </citation>
    <scope>NUCLEOTIDE SEQUENCE [LARGE SCALE GENOMIC DNA]</scope>
    <source>
        <strain evidence="2">ResAG-96</strain>
    </source>
</reference>
<evidence type="ECO:0000313" key="1">
    <source>
        <dbReference type="EMBL" id="PNV68567.1"/>
    </source>
</evidence>
<protein>
    <submittedName>
        <fullName evidence="1">Uncharacterized protein</fullName>
    </submittedName>
</protein>
<organism evidence="1 2">
    <name type="scientific">Enteroscipio rubneri</name>
    <dbReference type="NCBI Taxonomy" id="2070686"/>
    <lineage>
        <taxon>Bacteria</taxon>
        <taxon>Bacillati</taxon>
        <taxon>Actinomycetota</taxon>
        <taxon>Coriobacteriia</taxon>
        <taxon>Eggerthellales</taxon>
        <taxon>Eggerthellaceae</taxon>
        <taxon>Enteroscipio</taxon>
    </lineage>
</organism>
<proteinExistence type="predicted"/>
<evidence type="ECO:0000313" key="2">
    <source>
        <dbReference type="Proteomes" id="UP000236197"/>
    </source>
</evidence>
<keyword evidence="2" id="KW-1185">Reference proteome</keyword>
<dbReference type="EMBL" id="PPEK01000001">
    <property type="protein sequence ID" value="PNV68567.1"/>
    <property type="molecule type" value="Genomic_DNA"/>
</dbReference>